<protein>
    <submittedName>
        <fullName evidence="1">Uncharacterized protein</fullName>
    </submittedName>
</protein>
<organism evidence="1 2">
    <name type="scientific">Smallanthus sonchifolius</name>
    <dbReference type="NCBI Taxonomy" id="185202"/>
    <lineage>
        <taxon>Eukaryota</taxon>
        <taxon>Viridiplantae</taxon>
        <taxon>Streptophyta</taxon>
        <taxon>Embryophyta</taxon>
        <taxon>Tracheophyta</taxon>
        <taxon>Spermatophyta</taxon>
        <taxon>Magnoliopsida</taxon>
        <taxon>eudicotyledons</taxon>
        <taxon>Gunneridae</taxon>
        <taxon>Pentapetalae</taxon>
        <taxon>asterids</taxon>
        <taxon>campanulids</taxon>
        <taxon>Asterales</taxon>
        <taxon>Asteraceae</taxon>
        <taxon>Asteroideae</taxon>
        <taxon>Heliantheae alliance</taxon>
        <taxon>Millerieae</taxon>
        <taxon>Smallanthus</taxon>
    </lineage>
</organism>
<proteinExistence type="predicted"/>
<comment type="caution">
    <text evidence="1">The sequence shown here is derived from an EMBL/GenBank/DDBJ whole genome shotgun (WGS) entry which is preliminary data.</text>
</comment>
<evidence type="ECO:0000313" key="1">
    <source>
        <dbReference type="EMBL" id="KAI3812678.1"/>
    </source>
</evidence>
<accession>A0ACB9IWS1</accession>
<evidence type="ECO:0000313" key="2">
    <source>
        <dbReference type="Proteomes" id="UP001056120"/>
    </source>
</evidence>
<reference evidence="1 2" key="2">
    <citation type="journal article" date="2022" name="Mol. Ecol. Resour.">
        <title>The genomes of chicory, endive, great burdock and yacon provide insights into Asteraceae paleo-polyploidization history and plant inulin production.</title>
        <authorList>
            <person name="Fan W."/>
            <person name="Wang S."/>
            <person name="Wang H."/>
            <person name="Wang A."/>
            <person name="Jiang F."/>
            <person name="Liu H."/>
            <person name="Zhao H."/>
            <person name="Xu D."/>
            <person name="Zhang Y."/>
        </authorList>
    </citation>
    <scope>NUCLEOTIDE SEQUENCE [LARGE SCALE GENOMIC DNA]</scope>
    <source>
        <strain evidence="2">cv. Yunnan</strain>
        <tissue evidence="1">Leaves</tissue>
    </source>
</reference>
<keyword evidence="2" id="KW-1185">Reference proteome</keyword>
<gene>
    <name evidence="1" type="ORF">L1987_17390</name>
</gene>
<reference evidence="2" key="1">
    <citation type="journal article" date="2022" name="Mol. Ecol. Resour.">
        <title>The genomes of chicory, endive, great burdock and yacon provide insights into Asteraceae palaeo-polyploidization history and plant inulin production.</title>
        <authorList>
            <person name="Fan W."/>
            <person name="Wang S."/>
            <person name="Wang H."/>
            <person name="Wang A."/>
            <person name="Jiang F."/>
            <person name="Liu H."/>
            <person name="Zhao H."/>
            <person name="Xu D."/>
            <person name="Zhang Y."/>
        </authorList>
    </citation>
    <scope>NUCLEOTIDE SEQUENCE [LARGE SCALE GENOMIC DNA]</scope>
    <source>
        <strain evidence="2">cv. Yunnan</strain>
    </source>
</reference>
<sequence>MVTTDVELELRQQLKEAGRLLSNQLPPIDELLHILDQLEKLLSLVDQSPNELMQEAYKPPMKALVDGNLLEHSSIDVKVSVASCLCEIKRITAPDAPYSDEVMKRVFQCIVSSFEDLSDKSSRSYVKRVSILETVSKVRSCVIMLDLECDDLIVKLFEHFLNSVRDHHLGNVFSLMMNIMELVLEESEDISPEMLKPLLASIKNNSEGVLPVARKLGEEVIKKSADKLRPYLNKAVTILGDSLADYSPVLTSICEGTTDFVEHNDESVSVQPKVVDATPAAIVSLDDADQVINNGEMTKDGKKQESGKTVQEKDQTKSLSEDDDGMDVSLKSALKKVTKGKGNVKGALSTSSKRKRSVTKKKVTGTVKHDDNLVGQKVKIWWPDDKMYYEGVVESFDSAKKKHKVLYLDNEEEILNLKNEKWEILEEFSTPIAVEVQNTDVLPEIAGGSKGESKDTSEEVKEVESKEDEETKKDEKEEKQKKIVYSRGRKRSNKKTKSSDGNVKETEAGDAAEEPESAKDPKIVSKRGSKKRKMN</sequence>
<name>A0ACB9IWS1_9ASTR</name>
<dbReference type="EMBL" id="CM042023">
    <property type="protein sequence ID" value="KAI3812678.1"/>
    <property type="molecule type" value="Genomic_DNA"/>
</dbReference>
<dbReference type="Proteomes" id="UP001056120">
    <property type="component" value="Linkage Group LG06"/>
</dbReference>